<accession>A0A7U7GE70</accession>
<evidence type="ECO:0000313" key="3">
    <source>
        <dbReference type="Proteomes" id="UP000019184"/>
    </source>
</evidence>
<feature type="region of interest" description="Disordered" evidence="1">
    <location>
        <begin position="1"/>
        <end position="24"/>
    </location>
</feature>
<gene>
    <name evidence="2" type="ORF">BN874_590018</name>
</gene>
<name>A0A7U7GE70_9GAMM</name>
<dbReference type="EMBL" id="CBTK010000275">
    <property type="protein sequence ID" value="CDH46750.1"/>
    <property type="molecule type" value="Genomic_DNA"/>
</dbReference>
<reference evidence="2 3" key="1">
    <citation type="journal article" date="2014" name="ISME J.">
        <title>Candidatus Competibacter-lineage genomes retrieved from metagenomes reveal functional metabolic diversity.</title>
        <authorList>
            <person name="McIlroy S.J."/>
            <person name="Albertsen M."/>
            <person name="Andresen E.K."/>
            <person name="Saunders A.M."/>
            <person name="Kristiansen R."/>
            <person name="Stokholm-Bjerregaard M."/>
            <person name="Nielsen K.L."/>
            <person name="Nielsen P.H."/>
        </authorList>
    </citation>
    <scope>NUCLEOTIDE SEQUENCE [LARGE SCALE GENOMIC DNA]</scope>
    <source>
        <strain evidence="2 3">Run_B_J11</strain>
    </source>
</reference>
<dbReference type="AlphaFoldDB" id="A0A7U7GE70"/>
<evidence type="ECO:0000256" key="1">
    <source>
        <dbReference type="SAM" id="MobiDB-lite"/>
    </source>
</evidence>
<sequence length="89" mass="9468">MTRDSIATLPNDPENYDTGSGDQAAATVSEYSPATFTFRHSGAGRSSVAEESICNASTRCIPRSLALTLLKPVPGPARPTPLPLCIYVW</sequence>
<comment type="caution">
    <text evidence="2">The sequence shown here is derived from an EMBL/GenBank/DDBJ whole genome shotgun (WGS) entry which is preliminary data.</text>
</comment>
<evidence type="ECO:0000313" key="2">
    <source>
        <dbReference type="EMBL" id="CDH46750.1"/>
    </source>
</evidence>
<protein>
    <submittedName>
        <fullName evidence="2">Uncharacterized protein</fullName>
    </submittedName>
</protein>
<dbReference type="Proteomes" id="UP000019184">
    <property type="component" value="Unassembled WGS sequence"/>
</dbReference>
<keyword evidence="3" id="KW-1185">Reference proteome</keyword>
<organism evidence="2 3">
    <name type="scientific">Candidatus Contendobacter odensis Run_B_J11</name>
    <dbReference type="NCBI Taxonomy" id="1400861"/>
    <lineage>
        <taxon>Bacteria</taxon>
        <taxon>Pseudomonadati</taxon>
        <taxon>Pseudomonadota</taxon>
        <taxon>Gammaproteobacteria</taxon>
        <taxon>Candidatus Competibacteraceae</taxon>
        <taxon>Candidatus Contendibacter</taxon>
    </lineage>
</organism>
<proteinExistence type="predicted"/>